<proteinExistence type="predicted"/>
<dbReference type="AlphaFoldDB" id="A0A3A8KKT9"/>
<dbReference type="EMBL" id="RAWE01000024">
    <property type="protein sequence ID" value="RKH04851.1"/>
    <property type="molecule type" value="Genomic_DNA"/>
</dbReference>
<keyword evidence="3" id="KW-1185">Reference proteome</keyword>
<accession>A0A3A8KKT9</accession>
<dbReference type="Proteomes" id="UP000268313">
    <property type="component" value="Unassembled WGS sequence"/>
</dbReference>
<evidence type="ECO:0000313" key="2">
    <source>
        <dbReference type="EMBL" id="RKH04851.1"/>
    </source>
</evidence>
<evidence type="ECO:0000256" key="1">
    <source>
        <dbReference type="SAM" id="MobiDB-lite"/>
    </source>
</evidence>
<feature type="region of interest" description="Disordered" evidence="1">
    <location>
        <begin position="7"/>
        <end position="64"/>
    </location>
</feature>
<comment type="caution">
    <text evidence="2">The sequence shown here is derived from an EMBL/GenBank/DDBJ whole genome shotgun (WGS) entry which is preliminary data.</text>
</comment>
<sequence length="508" mass="53782">MVVVAVGSGMLGGCEDSDPPSNPRPDAGTVDAGTTVDSGTQVDDGGTQVDAGSDAGSLGEPRPCERTEGICAGARRAVVDGAYEPVCTALSYGTHYEAAETRCDGLDNDCDGVKDPLSWSQVESLGLPPHAGRISSLRVTNGVLAVVFDREYVARVIQLDTALSWLGITEVPVEVMDSSVSLDSVSTRLLRTSQGPALYYASAGPNHDHTRGHLVLLDEQGHRVPRTGEPEGGALLFDQAVGDRATAAAVSADGSRVFAAWRDTSASVFGGRELWGTLAGLDGVGVVAPRVLMQALAEDKVLYGVDVMGLRDGGFLVLVQEIKEGATEGLLRLQRFDNALQPVGEERTFPSEENPEARLVDLGAAAGDALESPAIVLRGPEGSERVLKVLGNLFGEVTSRPLAVTTPGEVPWFGTSVTSRGLKTAWLSVSEDPPGGDPWFRWQGRFWALGNGGASEDLTPWGTLLRLHRYAQWVQLEELPGNWMGALVMTSTVSPRSHTLQAVRYCVP</sequence>
<name>A0A3A8KKT9_9BACT</name>
<protein>
    <submittedName>
        <fullName evidence="2">Uncharacterized protein</fullName>
    </submittedName>
</protein>
<evidence type="ECO:0000313" key="3">
    <source>
        <dbReference type="Proteomes" id="UP000268313"/>
    </source>
</evidence>
<gene>
    <name evidence="2" type="ORF">D7X32_09660</name>
</gene>
<reference evidence="3" key="1">
    <citation type="submission" date="2018-09" db="EMBL/GenBank/DDBJ databases">
        <authorList>
            <person name="Livingstone P.G."/>
            <person name="Whitworth D.E."/>
        </authorList>
    </citation>
    <scope>NUCLEOTIDE SEQUENCE [LARGE SCALE GENOMIC DNA]</scope>
    <source>
        <strain evidence="3">CA043D</strain>
    </source>
</reference>
<organism evidence="2 3">
    <name type="scientific">Corallococcus carmarthensis</name>
    <dbReference type="NCBI Taxonomy" id="2316728"/>
    <lineage>
        <taxon>Bacteria</taxon>
        <taxon>Pseudomonadati</taxon>
        <taxon>Myxococcota</taxon>
        <taxon>Myxococcia</taxon>
        <taxon>Myxococcales</taxon>
        <taxon>Cystobacterineae</taxon>
        <taxon>Myxococcaceae</taxon>
        <taxon>Corallococcus</taxon>
    </lineage>
</organism>